<dbReference type="PANTHER" id="PTHR30006">
    <property type="entry name" value="THIAMINE-BINDING PERIPLASMIC PROTEIN-RELATED"/>
    <property type="match status" value="1"/>
</dbReference>
<dbReference type="Gene3D" id="3.40.190.10">
    <property type="entry name" value="Periplasmic binding protein-like II"/>
    <property type="match status" value="2"/>
</dbReference>
<organism evidence="6 7">
    <name type="scientific">Bradyrhizobium hipponense</name>
    <dbReference type="NCBI Taxonomy" id="2605638"/>
    <lineage>
        <taxon>Bacteria</taxon>
        <taxon>Pseudomonadati</taxon>
        <taxon>Pseudomonadota</taxon>
        <taxon>Alphaproteobacteria</taxon>
        <taxon>Hyphomicrobiales</taxon>
        <taxon>Nitrobacteraceae</taxon>
        <taxon>Bradyrhizobium</taxon>
    </lineage>
</organism>
<keyword evidence="3" id="KW-0813">Transport</keyword>
<comment type="similarity">
    <text evidence="2">Belongs to the bacterial solute-binding protein 1 family.</text>
</comment>
<evidence type="ECO:0000256" key="2">
    <source>
        <dbReference type="ARBA" id="ARBA00008520"/>
    </source>
</evidence>
<keyword evidence="5" id="KW-0574">Periplasm</keyword>
<dbReference type="Proteomes" id="UP000324797">
    <property type="component" value="Unassembled WGS sequence"/>
</dbReference>
<evidence type="ECO:0000256" key="4">
    <source>
        <dbReference type="ARBA" id="ARBA00022729"/>
    </source>
</evidence>
<dbReference type="GO" id="GO:0030288">
    <property type="term" value="C:outer membrane-bounded periplasmic space"/>
    <property type="evidence" value="ECO:0007669"/>
    <property type="project" value="TreeGrafter"/>
</dbReference>
<dbReference type="GO" id="GO:0030975">
    <property type="term" value="F:thiamine binding"/>
    <property type="evidence" value="ECO:0007669"/>
    <property type="project" value="TreeGrafter"/>
</dbReference>
<dbReference type="GO" id="GO:0015888">
    <property type="term" value="P:thiamine transport"/>
    <property type="evidence" value="ECO:0007669"/>
    <property type="project" value="TreeGrafter"/>
</dbReference>
<keyword evidence="7" id="KW-1185">Reference proteome</keyword>
<sequence>MSFSEKTNLRRRTLLQAAGATLLSGAIAAPMIALPRKALAAGSLVVVTWGGRYRQVAEEAWFRPFEKEFGIRVIASDTPDLAKVKAQVMTNNVQWDVFDATGVQIITGSRDGFWEPIDPTLFKTDDLIRPLTKYSVPYSGSVGGIAWDNNKFPDGQHPETFAEYFDFEKFPGPRTLRNRAFEMMEIALLADGVPQDKLYPLDIDRAFRSLKRIKPYISNWVEQTPQTVTLLATGQVNFTYTYPSPLLAGQNAAKSLRFSYKQNLSSFNYLVVLKNAPNKAAAMKYLQFVTRPDRQAAFANAYIGIPPVSRSAYPMLSAEARQWLPDVNSKTSVPLDEAWWGDNYDEVTTRFKEWLLS</sequence>
<evidence type="ECO:0000256" key="3">
    <source>
        <dbReference type="ARBA" id="ARBA00022448"/>
    </source>
</evidence>
<evidence type="ECO:0000313" key="7">
    <source>
        <dbReference type="Proteomes" id="UP000324797"/>
    </source>
</evidence>
<dbReference type="SUPFAM" id="SSF53850">
    <property type="entry name" value="Periplasmic binding protein-like II"/>
    <property type="match status" value="1"/>
</dbReference>
<accession>A0A5S4Y904</accession>
<proteinExistence type="inferred from homology"/>
<dbReference type="GO" id="GO:0030976">
    <property type="term" value="F:thiamine pyrophosphate binding"/>
    <property type="evidence" value="ECO:0007669"/>
    <property type="project" value="TreeGrafter"/>
</dbReference>
<dbReference type="CDD" id="cd13589">
    <property type="entry name" value="PBP2_polyamine_RpCGA009"/>
    <property type="match status" value="1"/>
</dbReference>
<evidence type="ECO:0000256" key="5">
    <source>
        <dbReference type="ARBA" id="ARBA00022764"/>
    </source>
</evidence>
<dbReference type="PANTHER" id="PTHR30006:SF3">
    <property type="entry name" value="THIAMINE-BINDING PERIPLASMIC PROTEIN"/>
    <property type="match status" value="1"/>
</dbReference>
<evidence type="ECO:0000256" key="1">
    <source>
        <dbReference type="ARBA" id="ARBA00004418"/>
    </source>
</evidence>
<protein>
    <submittedName>
        <fullName evidence="6">ABC transporter substrate-binding protein</fullName>
    </submittedName>
</protein>
<keyword evidence="4" id="KW-0732">Signal</keyword>
<comment type="subcellular location">
    <subcellularLocation>
        <location evidence="1">Periplasm</location>
    </subcellularLocation>
</comment>
<dbReference type="InterPro" id="IPR006311">
    <property type="entry name" value="TAT_signal"/>
</dbReference>
<comment type="caution">
    <text evidence="6">The sequence shown here is derived from an EMBL/GenBank/DDBJ whole genome shotgun (WGS) entry which is preliminary data.</text>
</comment>
<dbReference type="AlphaFoldDB" id="A0A5S4Y904"/>
<reference evidence="6 7" key="1">
    <citation type="submission" date="2019-08" db="EMBL/GenBank/DDBJ databases">
        <title>Bradyrhizobium hipponensis sp. nov., a rhizobium isolated from a Lupinus angustifolius root nodule in Tunisia.</title>
        <authorList>
            <person name="Off K."/>
            <person name="Rejili M."/>
            <person name="Mars M."/>
            <person name="Brachmann A."/>
            <person name="Marin M."/>
        </authorList>
    </citation>
    <scope>NUCLEOTIDE SEQUENCE [LARGE SCALE GENOMIC DNA]</scope>
    <source>
        <strain evidence="7">aSej3</strain>
    </source>
</reference>
<dbReference type="EMBL" id="VSTH01000259">
    <property type="protein sequence ID" value="TYO60886.1"/>
    <property type="molecule type" value="Genomic_DNA"/>
</dbReference>
<dbReference type="PROSITE" id="PS51318">
    <property type="entry name" value="TAT"/>
    <property type="match status" value="1"/>
</dbReference>
<name>A0A5S4Y904_9BRAD</name>
<evidence type="ECO:0000313" key="6">
    <source>
        <dbReference type="EMBL" id="TYO60886.1"/>
    </source>
</evidence>
<dbReference type="Pfam" id="PF13416">
    <property type="entry name" value="SBP_bac_8"/>
    <property type="match status" value="1"/>
</dbReference>
<gene>
    <name evidence="6" type="ORF">FXV83_41305</name>
</gene>
<dbReference type="InterPro" id="IPR006059">
    <property type="entry name" value="SBP"/>
</dbReference>